<dbReference type="GO" id="GO:0006508">
    <property type="term" value="P:proteolysis"/>
    <property type="evidence" value="ECO:0007669"/>
    <property type="project" value="InterPro"/>
</dbReference>
<dbReference type="PANTHER" id="PTHR43798:SF33">
    <property type="entry name" value="HYDROLASE, PUTATIVE (AFU_ORTHOLOGUE AFUA_2G14860)-RELATED"/>
    <property type="match status" value="1"/>
</dbReference>
<dbReference type="Pfam" id="PF12697">
    <property type="entry name" value="Abhydrolase_6"/>
    <property type="match status" value="1"/>
</dbReference>
<dbReference type="AlphaFoldDB" id="A0A1H8KY01"/>
<comment type="similarity">
    <text evidence="1">Belongs to the peptidase S33 family.</text>
</comment>
<feature type="chain" id="PRO_5010205630" evidence="3">
    <location>
        <begin position="22"/>
        <end position="319"/>
    </location>
</feature>
<evidence type="ECO:0000259" key="4">
    <source>
        <dbReference type="Pfam" id="PF12697"/>
    </source>
</evidence>
<dbReference type="STRING" id="1077947.SAMN05216227_103627"/>
<dbReference type="InterPro" id="IPR000073">
    <property type="entry name" value="AB_hydrolase_1"/>
</dbReference>
<dbReference type="PANTHER" id="PTHR43798">
    <property type="entry name" value="MONOACYLGLYCEROL LIPASE"/>
    <property type="match status" value="1"/>
</dbReference>
<dbReference type="InterPro" id="IPR050266">
    <property type="entry name" value="AB_hydrolase_sf"/>
</dbReference>
<dbReference type="Gene3D" id="3.40.50.1820">
    <property type="entry name" value="alpha/beta hydrolase"/>
    <property type="match status" value="1"/>
</dbReference>
<proteinExistence type="inferred from homology"/>
<dbReference type="PRINTS" id="PR00111">
    <property type="entry name" value="ABHYDROLASE"/>
</dbReference>
<evidence type="ECO:0000256" key="1">
    <source>
        <dbReference type="ARBA" id="ARBA00010088"/>
    </source>
</evidence>
<accession>A0A1H8KY01</accession>
<dbReference type="PRINTS" id="PR00793">
    <property type="entry name" value="PROAMNOPTASE"/>
</dbReference>
<dbReference type="GO" id="GO:0016020">
    <property type="term" value="C:membrane"/>
    <property type="evidence" value="ECO:0007669"/>
    <property type="project" value="TreeGrafter"/>
</dbReference>
<feature type="domain" description="AB hydrolase-1" evidence="4">
    <location>
        <begin position="64"/>
        <end position="308"/>
    </location>
</feature>
<dbReference type="SUPFAM" id="SSF53474">
    <property type="entry name" value="alpha/beta-Hydrolases"/>
    <property type="match status" value="1"/>
</dbReference>
<dbReference type="InterPro" id="IPR002410">
    <property type="entry name" value="Peptidase_S33"/>
</dbReference>
<protein>
    <submittedName>
        <fullName evidence="5">Pimeloyl-ACP methyl ester carboxylesterase</fullName>
    </submittedName>
</protein>
<evidence type="ECO:0000256" key="2">
    <source>
        <dbReference type="ARBA" id="ARBA00022801"/>
    </source>
</evidence>
<name>A0A1H8KY01_9RHOB</name>
<sequence>MISRKLAPSLLIAALALGGCAALVDRKATAREDAAATLYPPTGQFVTVNGTRIHADVQGAGPDLVLIHGASGSSRDFTFDLTRRLKSTYRVIAFDRPGMGWSDSAPNTDTSPLGQADLLIAAATQLGATHPIVLGHSYGGAVAMAWALRAKPTALVIVSGATMPFPGDLGLWYKVTSSTLGGHTIIPLITAFAPQSRIDASVNAVFAPQSPPAGYADYIGTGLTLMRDALRVNGRQVNSLKPYVIEMSKIYPDLTLPVELVHGRADTTVPLKIHAEPLSKLLPNATLTILDGAGHMPHHTHPDAIIAAINRAAKRAKQR</sequence>
<keyword evidence="3" id="KW-0732">Signal</keyword>
<keyword evidence="2" id="KW-0378">Hydrolase</keyword>
<evidence type="ECO:0000256" key="3">
    <source>
        <dbReference type="SAM" id="SignalP"/>
    </source>
</evidence>
<evidence type="ECO:0000313" key="5">
    <source>
        <dbReference type="EMBL" id="SEN97735.1"/>
    </source>
</evidence>
<reference evidence="5 6" key="1">
    <citation type="submission" date="2016-10" db="EMBL/GenBank/DDBJ databases">
        <authorList>
            <person name="de Groot N.N."/>
        </authorList>
    </citation>
    <scope>NUCLEOTIDE SEQUENCE [LARGE SCALE GENOMIC DNA]</scope>
    <source>
        <strain evidence="5 6">CGMCC 1.10836</strain>
    </source>
</reference>
<dbReference type="EMBL" id="FOCO01000036">
    <property type="protein sequence ID" value="SEN97735.1"/>
    <property type="molecule type" value="Genomic_DNA"/>
</dbReference>
<gene>
    <name evidence="5" type="ORF">SAMN05216227_103627</name>
</gene>
<feature type="signal peptide" evidence="3">
    <location>
        <begin position="1"/>
        <end position="21"/>
    </location>
</feature>
<dbReference type="GO" id="GO:0008233">
    <property type="term" value="F:peptidase activity"/>
    <property type="evidence" value="ECO:0007669"/>
    <property type="project" value="InterPro"/>
</dbReference>
<dbReference type="PROSITE" id="PS51257">
    <property type="entry name" value="PROKAR_LIPOPROTEIN"/>
    <property type="match status" value="1"/>
</dbReference>
<dbReference type="OrthoDB" id="9815441at2"/>
<organism evidence="5 6">
    <name type="scientific">Pseudorhodobacter antarcticus</name>
    <dbReference type="NCBI Taxonomy" id="1077947"/>
    <lineage>
        <taxon>Bacteria</taxon>
        <taxon>Pseudomonadati</taxon>
        <taxon>Pseudomonadota</taxon>
        <taxon>Alphaproteobacteria</taxon>
        <taxon>Rhodobacterales</taxon>
        <taxon>Paracoccaceae</taxon>
        <taxon>Pseudorhodobacter</taxon>
    </lineage>
</organism>
<keyword evidence="6" id="KW-1185">Reference proteome</keyword>
<dbReference type="InterPro" id="IPR029058">
    <property type="entry name" value="AB_hydrolase_fold"/>
</dbReference>
<evidence type="ECO:0000313" key="6">
    <source>
        <dbReference type="Proteomes" id="UP000183002"/>
    </source>
</evidence>
<dbReference type="Proteomes" id="UP000183002">
    <property type="component" value="Unassembled WGS sequence"/>
</dbReference>